<evidence type="ECO:0000256" key="4">
    <source>
        <dbReference type="ARBA" id="ARBA00022840"/>
    </source>
</evidence>
<evidence type="ECO:0000256" key="3">
    <source>
        <dbReference type="ARBA" id="ARBA00022741"/>
    </source>
</evidence>
<evidence type="ECO:0000313" key="9">
    <source>
        <dbReference type="EMBL" id="NBG87267.1"/>
    </source>
</evidence>
<dbReference type="GO" id="GO:0005524">
    <property type="term" value="F:ATP binding"/>
    <property type="evidence" value="ECO:0007669"/>
    <property type="project" value="UniProtKB-KW"/>
</dbReference>
<dbReference type="SMART" id="SM00382">
    <property type="entry name" value="AAA"/>
    <property type="match status" value="1"/>
</dbReference>
<dbReference type="GO" id="GO:0015416">
    <property type="term" value="F:ABC-type phosphonate transporter activity"/>
    <property type="evidence" value="ECO:0007669"/>
    <property type="project" value="InterPro"/>
</dbReference>
<dbReference type="CDD" id="cd03256">
    <property type="entry name" value="ABC_PhnC_transporter"/>
    <property type="match status" value="1"/>
</dbReference>
<evidence type="ECO:0000259" key="8">
    <source>
        <dbReference type="PROSITE" id="PS50893"/>
    </source>
</evidence>
<dbReference type="Gene3D" id="3.40.50.300">
    <property type="entry name" value="P-loop containing nucleotide triphosphate hydrolases"/>
    <property type="match status" value="1"/>
</dbReference>
<gene>
    <name evidence="9" type="primary">phnC</name>
    <name evidence="9" type="ORF">ISALK_02015</name>
</gene>
<proteinExistence type="predicted"/>
<accession>A0AA44BCR2</accession>
<dbReference type="InterPro" id="IPR027417">
    <property type="entry name" value="P-loop_NTPase"/>
</dbReference>
<keyword evidence="4 9" id="KW-0067">ATP-binding</keyword>
<dbReference type="GO" id="GO:0016887">
    <property type="term" value="F:ATP hydrolysis activity"/>
    <property type="evidence" value="ECO:0007669"/>
    <property type="project" value="InterPro"/>
</dbReference>
<dbReference type="GO" id="GO:0016020">
    <property type="term" value="C:membrane"/>
    <property type="evidence" value="ECO:0007669"/>
    <property type="project" value="InterPro"/>
</dbReference>
<evidence type="ECO:0000256" key="1">
    <source>
        <dbReference type="ARBA" id="ARBA00022448"/>
    </source>
</evidence>
<dbReference type="PANTHER" id="PTHR43166">
    <property type="entry name" value="AMINO ACID IMPORT ATP-BINDING PROTEIN"/>
    <property type="match status" value="1"/>
</dbReference>
<dbReference type="InterPro" id="IPR050086">
    <property type="entry name" value="MetN_ABC_transporter-like"/>
</dbReference>
<keyword evidence="1" id="KW-0813">Transport</keyword>
<dbReference type="PANTHER" id="PTHR43166:SF6">
    <property type="entry name" value="PHOSPHONATES IMPORT ATP-BINDING PROTEIN PHNC"/>
    <property type="match status" value="1"/>
</dbReference>
<name>A0AA44BCR2_9CLOT</name>
<evidence type="ECO:0000256" key="2">
    <source>
        <dbReference type="ARBA" id="ARBA00022475"/>
    </source>
</evidence>
<dbReference type="Proteomes" id="UP000449710">
    <property type="component" value="Unassembled WGS sequence"/>
</dbReference>
<organism evidence="9 10">
    <name type="scientific">Isachenkonia alkalipeptolytica</name>
    <dbReference type="NCBI Taxonomy" id="2565777"/>
    <lineage>
        <taxon>Bacteria</taxon>
        <taxon>Bacillati</taxon>
        <taxon>Bacillota</taxon>
        <taxon>Clostridia</taxon>
        <taxon>Eubacteriales</taxon>
        <taxon>Clostridiaceae</taxon>
        <taxon>Isachenkonia</taxon>
    </lineage>
</organism>
<feature type="domain" description="ABC transporter" evidence="8">
    <location>
        <begin position="2"/>
        <end position="241"/>
    </location>
</feature>
<comment type="caution">
    <text evidence="9">The sequence shown here is derived from an EMBL/GenBank/DDBJ whole genome shotgun (WGS) entry which is preliminary data.</text>
</comment>
<dbReference type="EMBL" id="SUMG01000002">
    <property type="protein sequence ID" value="NBG87267.1"/>
    <property type="molecule type" value="Genomic_DNA"/>
</dbReference>
<dbReference type="SUPFAM" id="SSF52540">
    <property type="entry name" value="P-loop containing nucleoside triphosphate hydrolases"/>
    <property type="match status" value="1"/>
</dbReference>
<dbReference type="Pfam" id="PF00005">
    <property type="entry name" value="ABC_tran"/>
    <property type="match status" value="1"/>
</dbReference>
<keyword evidence="6" id="KW-1278">Translocase</keyword>
<dbReference type="InterPro" id="IPR012693">
    <property type="entry name" value="ABC_transpr_PhnC"/>
</dbReference>
<sequence>MISVQDVYVTYEKRTPALRGVTLDFHEGEFVGVIGLSGSGKSTLLKTLNRLVSPSEGRVIVEGKDLSRLSFKELRDIRRGIGFVFQEFNLVDRSSVLENVLIGRLGYQSSVKSFFGIFKEGDYRLAEEALETVGLGEKIFERGDRLSGGQKQRVAIAKTLAQEPRVILADEPVASLDQNSGKVVMDTFKRIQEKHGISIIVNLHDVKIARAYCDRLVGLKDGKILFDQRTKEISDEDITGLYR</sequence>
<dbReference type="InterPro" id="IPR003593">
    <property type="entry name" value="AAA+_ATPase"/>
</dbReference>
<dbReference type="PROSITE" id="PS50893">
    <property type="entry name" value="ABC_TRANSPORTER_2"/>
    <property type="match status" value="1"/>
</dbReference>
<keyword evidence="7" id="KW-0472">Membrane</keyword>
<evidence type="ECO:0000256" key="7">
    <source>
        <dbReference type="ARBA" id="ARBA00023136"/>
    </source>
</evidence>
<evidence type="ECO:0000256" key="6">
    <source>
        <dbReference type="ARBA" id="ARBA00022967"/>
    </source>
</evidence>
<dbReference type="InterPro" id="IPR003439">
    <property type="entry name" value="ABC_transporter-like_ATP-bd"/>
</dbReference>
<evidence type="ECO:0000256" key="5">
    <source>
        <dbReference type="ARBA" id="ARBA00022885"/>
    </source>
</evidence>
<protein>
    <submittedName>
        <fullName evidence="9">Phosphonate ABC transporter ATP-binding protein</fullName>
    </submittedName>
</protein>
<dbReference type="RefSeq" id="WP_160718580.1">
    <property type="nucleotide sequence ID" value="NZ_SUMG01000002.1"/>
</dbReference>
<reference evidence="9 10" key="1">
    <citation type="submission" date="2019-04" db="EMBL/GenBank/DDBJ databases">
        <title>Isachenkonia alkalipeptolytica gen. nov. sp. nov. a new anaerobic, alkiliphilic organothrophic bacterium capable to reduce synthesized ferrihydrite isolated from a soda lake.</title>
        <authorList>
            <person name="Toshchakov S.V."/>
            <person name="Zavarzina D.G."/>
            <person name="Zhilina T.N."/>
            <person name="Kostrikina N.A."/>
            <person name="Kublanov I.V."/>
        </authorList>
    </citation>
    <scope>NUCLEOTIDE SEQUENCE [LARGE SCALE GENOMIC DNA]</scope>
    <source>
        <strain evidence="9 10">Z-1701</strain>
    </source>
</reference>
<evidence type="ECO:0000313" key="10">
    <source>
        <dbReference type="Proteomes" id="UP000449710"/>
    </source>
</evidence>
<keyword evidence="2" id="KW-1003">Cell membrane</keyword>
<keyword evidence="3" id="KW-0547">Nucleotide-binding</keyword>
<dbReference type="PROSITE" id="PS00211">
    <property type="entry name" value="ABC_TRANSPORTER_1"/>
    <property type="match status" value="1"/>
</dbReference>
<dbReference type="NCBIfam" id="TIGR02315">
    <property type="entry name" value="ABC_phnC"/>
    <property type="match status" value="1"/>
</dbReference>
<dbReference type="InterPro" id="IPR017871">
    <property type="entry name" value="ABC_transporter-like_CS"/>
</dbReference>
<dbReference type="AlphaFoldDB" id="A0AA44BCR2"/>
<keyword evidence="5" id="KW-0918">Phosphonate transport</keyword>
<keyword evidence="10" id="KW-1185">Reference proteome</keyword>